<proteinExistence type="inferred from homology"/>
<dbReference type="SUPFAM" id="SSF116734">
    <property type="entry name" value="DNA methylase specificity domain"/>
    <property type="match status" value="2"/>
</dbReference>
<feature type="domain" description="Type I restriction modification DNA specificity" evidence="6">
    <location>
        <begin position="270"/>
        <end position="381"/>
    </location>
</feature>
<dbReference type="Proteomes" id="UP000630887">
    <property type="component" value="Unassembled WGS sequence"/>
</dbReference>
<dbReference type="GO" id="GO:0009307">
    <property type="term" value="P:DNA restriction-modification system"/>
    <property type="evidence" value="ECO:0007669"/>
    <property type="project" value="UniProtKB-KW"/>
</dbReference>
<name>A0A8J3L2M4_9ACTN</name>
<evidence type="ECO:0000256" key="1">
    <source>
        <dbReference type="ARBA" id="ARBA00010923"/>
    </source>
</evidence>
<comment type="caution">
    <text evidence="7">The sequence shown here is derived from an EMBL/GenBank/DDBJ whole genome shotgun (WGS) entry which is preliminary data.</text>
</comment>
<organism evidence="7 8">
    <name type="scientific">Catellatospora coxensis</name>
    <dbReference type="NCBI Taxonomy" id="310354"/>
    <lineage>
        <taxon>Bacteria</taxon>
        <taxon>Bacillati</taxon>
        <taxon>Actinomycetota</taxon>
        <taxon>Actinomycetes</taxon>
        <taxon>Micromonosporales</taxon>
        <taxon>Micromonosporaceae</taxon>
        <taxon>Catellatospora</taxon>
    </lineage>
</organism>
<evidence type="ECO:0000256" key="2">
    <source>
        <dbReference type="ARBA" id="ARBA00022747"/>
    </source>
</evidence>
<dbReference type="Pfam" id="PF01420">
    <property type="entry name" value="Methylase_S"/>
    <property type="match status" value="1"/>
</dbReference>
<protein>
    <recommendedName>
        <fullName evidence="6">Type I restriction modification DNA specificity domain-containing protein</fullName>
    </recommendedName>
</protein>
<dbReference type="AlphaFoldDB" id="A0A8J3L2M4"/>
<keyword evidence="2" id="KW-0680">Restriction system</keyword>
<feature type="region of interest" description="Disordered" evidence="5">
    <location>
        <begin position="409"/>
        <end position="467"/>
    </location>
</feature>
<evidence type="ECO:0000256" key="5">
    <source>
        <dbReference type="SAM" id="MobiDB-lite"/>
    </source>
</evidence>
<dbReference type="PANTHER" id="PTHR43140">
    <property type="entry name" value="TYPE-1 RESTRICTION ENZYME ECOKI SPECIFICITY PROTEIN"/>
    <property type="match status" value="1"/>
</dbReference>
<comment type="subunit">
    <text evidence="4">The methyltransferase is composed of M and S polypeptides.</text>
</comment>
<comment type="similarity">
    <text evidence="1">Belongs to the type-I restriction system S methylase family.</text>
</comment>
<evidence type="ECO:0000256" key="4">
    <source>
        <dbReference type="ARBA" id="ARBA00038652"/>
    </source>
</evidence>
<dbReference type="EMBL" id="BONI01000040">
    <property type="protein sequence ID" value="GIG07884.1"/>
    <property type="molecule type" value="Genomic_DNA"/>
</dbReference>
<dbReference type="PANTHER" id="PTHR43140:SF1">
    <property type="entry name" value="TYPE I RESTRICTION ENZYME ECOKI SPECIFICITY SUBUNIT"/>
    <property type="match status" value="1"/>
</dbReference>
<dbReference type="GO" id="GO:0003677">
    <property type="term" value="F:DNA binding"/>
    <property type="evidence" value="ECO:0007669"/>
    <property type="project" value="UniProtKB-KW"/>
</dbReference>
<keyword evidence="3" id="KW-0238">DNA-binding</keyword>
<evidence type="ECO:0000313" key="7">
    <source>
        <dbReference type="EMBL" id="GIG07884.1"/>
    </source>
</evidence>
<keyword evidence="8" id="KW-1185">Reference proteome</keyword>
<evidence type="ECO:0000256" key="3">
    <source>
        <dbReference type="ARBA" id="ARBA00023125"/>
    </source>
</evidence>
<feature type="compositionally biased region" description="Low complexity" evidence="5">
    <location>
        <begin position="442"/>
        <end position="456"/>
    </location>
</feature>
<dbReference type="InterPro" id="IPR000055">
    <property type="entry name" value="Restrct_endonuc_typeI_TRD"/>
</dbReference>
<dbReference type="InterPro" id="IPR044946">
    <property type="entry name" value="Restrct_endonuc_typeI_TRD_sf"/>
</dbReference>
<reference evidence="7 8" key="1">
    <citation type="submission" date="2021-01" db="EMBL/GenBank/DDBJ databases">
        <title>Whole genome shotgun sequence of Catellatospora coxensis NBRC 107359.</title>
        <authorList>
            <person name="Komaki H."/>
            <person name="Tamura T."/>
        </authorList>
    </citation>
    <scope>NUCLEOTIDE SEQUENCE [LARGE SCALE GENOMIC DNA]</scope>
    <source>
        <strain evidence="7 8">NBRC 107359</strain>
    </source>
</reference>
<dbReference type="InterPro" id="IPR051212">
    <property type="entry name" value="Type-I_RE_S_subunit"/>
</dbReference>
<dbReference type="Gene3D" id="3.90.220.20">
    <property type="entry name" value="DNA methylase specificity domains"/>
    <property type="match status" value="2"/>
</dbReference>
<evidence type="ECO:0000313" key="8">
    <source>
        <dbReference type="Proteomes" id="UP000630887"/>
    </source>
</evidence>
<sequence length="467" mass="52291">MSVELPDGWIRIRLGDLLLGIEAGKSYTCEPRRAEADEWGIIKVSAMTWGEFDEQENKAVPAHRQPDPRYEIRPGDVLVSRANTEAYVGAPVLVGQCRPRLLLSDKSLRLIPCSEIDRRWLVYMLSSPWVRAQISAKATGAQDSMRNISQDALASIEILLAPLAEQRRIVEALDGQLSRLMAADAYVNSARKWMLSYDNARRRKLLEPWLSSTRKLHELLASPLVNGRSVPTDDEGFPVLRLTAIRDRVLDLTARKGGAWHEEDARPFLINRGDFMVSRGNGSLRLVARGALVVDDPDPVAFPDTMIRVRPDSRAINPEYLAFVWDSPTVREQIESKARTTAGIYKVNQRILELLDIPVPPLDVQAEIVKIASEHFAAANRLAAATRRATRRSQHLRRALLAKTLAGKVLPQDPSDEPASILLKRLETERMSRPKATRPRRTSATTSTTPPRQTRQVSAGIQEELPL</sequence>
<accession>A0A8J3L2M4</accession>
<gene>
    <name evidence="7" type="ORF">Cco03nite_45840</name>
</gene>
<dbReference type="CDD" id="cd17261">
    <property type="entry name" value="RMtype1_S_EcoKI-TRD2-CR2_like"/>
    <property type="match status" value="1"/>
</dbReference>
<evidence type="ECO:0000259" key="6">
    <source>
        <dbReference type="Pfam" id="PF01420"/>
    </source>
</evidence>